<name>A0A426SID0_9MICO</name>
<dbReference type="Proteomes" id="UP000274327">
    <property type="component" value="Unassembled WGS sequence"/>
</dbReference>
<comment type="caution">
    <text evidence="4">The sequence shown here is derived from an EMBL/GenBank/DDBJ whole genome shotgun (WGS) entry which is preliminary data.</text>
</comment>
<keyword evidence="1" id="KW-0328">Glycosyltransferase</keyword>
<evidence type="ECO:0000256" key="1">
    <source>
        <dbReference type="ARBA" id="ARBA00022676"/>
    </source>
</evidence>
<proteinExistence type="predicted"/>
<keyword evidence="5" id="KW-1185">Reference proteome</keyword>
<dbReference type="AlphaFoldDB" id="A0A426SID0"/>
<evidence type="ECO:0000259" key="3">
    <source>
        <dbReference type="Pfam" id="PF13439"/>
    </source>
</evidence>
<accession>A0A426SID0</accession>
<keyword evidence="2" id="KW-0808">Transferase</keyword>
<dbReference type="PANTHER" id="PTHR12526">
    <property type="entry name" value="GLYCOSYLTRANSFERASE"/>
    <property type="match status" value="1"/>
</dbReference>
<dbReference type="SUPFAM" id="SSF53756">
    <property type="entry name" value="UDP-Glycosyltransferase/glycogen phosphorylase"/>
    <property type="match status" value="1"/>
</dbReference>
<dbReference type="Gene3D" id="3.40.50.2000">
    <property type="entry name" value="Glycogen Phosphorylase B"/>
    <property type="match status" value="2"/>
</dbReference>
<evidence type="ECO:0000313" key="4">
    <source>
        <dbReference type="EMBL" id="RRR17919.1"/>
    </source>
</evidence>
<dbReference type="Pfam" id="PF13692">
    <property type="entry name" value="Glyco_trans_1_4"/>
    <property type="match status" value="1"/>
</dbReference>
<gene>
    <name evidence="4" type="ORF">DS079_11555</name>
</gene>
<sequence>MPRRSPCAPPASLVTRRPVVTGSADLGTAAAPERRADVAAPVVGLLTSIGGTLDAFFLEITERWREQGAVVESAAGSLAETFAEATVLPSITRRPSPRNWRARAELREWVRGRGIDVVITNTATASMLVRAAGVGVPVVYFCHGLHWNGDRLADLPFRAIERALVHRTDGIVCINSADQDWFDRHATRIPRLRLLGGVGLDTERFVRRAPMPWREGEEPLRLVWCGEFSERKNPAAAVRLAHVLRDRGVDVVLDMLGEGELFDDPSSRSDVEGLVIRHGVADPVPHFERSHVLVQTSRWEGLPRVGLEAIAIGLPVVGFDVKGVRDLPAVQLAPEDDVEALADRVLGAARGEGPALPEASTLSYVHAADTLLEFARSTISGEYPHGTRYAL</sequence>
<evidence type="ECO:0000256" key="2">
    <source>
        <dbReference type="ARBA" id="ARBA00022679"/>
    </source>
</evidence>
<dbReference type="Pfam" id="PF13439">
    <property type="entry name" value="Glyco_transf_4"/>
    <property type="match status" value="1"/>
</dbReference>
<dbReference type="InterPro" id="IPR028098">
    <property type="entry name" value="Glyco_trans_4-like_N"/>
</dbReference>
<dbReference type="GO" id="GO:0016757">
    <property type="term" value="F:glycosyltransferase activity"/>
    <property type="evidence" value="ECO:0007669"/>
    <property type="project" value="UniProtKB-KW"/>
</dbReference>
<dbReference type="EMBL" id="QOCI01000009">
    <property type="protein sequence ID" value="RRR17919.1"/>
    <property type="molecule type" value="Genomic_DNA"/>
</dbReference>
<organism evidence="4 5">
    <name type="scientific">Brachybacterium paraconglomeratum</name>
    <dbReference type="NCBI Taxonomy" id="173362"/>
    <lineage>
        <taxon>Bacteria</taxon>
        <taxon>Bacillati</taxon>
        <taxon>Actinomycetota</taxon>
        <taxon>Actinomycetes</taxon>
        <taxon>Micrococcales</taxon>
        <taxon>Dermabacteraceae</taxon>
        <taxon>Brachybacterium</taxon>
    </lineage>
</organism>
<protein>
    <recommendedName>
        <fullName evidence="3">Glycosyltransferase subfamily 4-like N-terminal domain-containing protein</fullName>
    </recommendedName>
</protein>
<reference evidence="4 5" key="1">
    <citation type="submission" date="2018-07" db="EMBL/GenBank/DDBJ databases">
        <title>Brachybacteriurn paraconglorneratum KCTC 9916.</title>
        <authorList>
            <person name="Li Y."/>
        </authorList>
    </citation>
    <scope>NUCLEOTIDE SEQUENCE [LARGE SCALE GENOMIC DNA]</scope>
    <source>
        <strain evidence="4 5">KCTC 9916</strain>
    </source>
</reference>
<feature type="domain" description="Glycosyltransferase subfamily 4-like N-terminal" evidence="3">
    <location>
        <begin position="58"/>
        <end position="185"/>
    </location>
</feature>
<evidence type="ECO:0000313" key="5">
    <source>
        <dbReference type="Proteomes" id="UP000274327"/>
    </source>
</evidence>